<keyword evidence="3" id="KW-1185">Reference proteome</keyword>
<organism evidence="2 3">
    <name type="scientific">Apiospora saccharicola</name>
    <dbReference type="NCBI Taxonomy" id="335842"/>
    <lineage>
        <taxon>Eukaryota</taxon>
        <taxon>Fungi</taxon>
        <taxon>Dikarya</taxon>
        <taxon>Ascomycota</taxon>
        <taxon>Pezizomycotina</taxon>
        <taxon>Sordariomycetes</taxon>
        <taxon>Xylariomycetidae</taxon>
        <taxon>Amphisphaeriales</taxon>
        <taxon>Apiosporaceae</taxon>
        <taxon>Apiospora</taxon>
    </lineage>
</organism>
<dbReference type="EMBL" id="JAQQWM010000001">
    <property type="protein sequence ID" value="KAK8081261.1"/>
    <property type="molecule type" value="Genomic_DNA"/>
</dbReference>
<evidence type="ECO:0000313" key="3">
    <source>
        <dbReference type="Proteomes" id="UP001446871"/>
    </source>
</evidence>
<accession>A0ABR1WFH3</accession>
<gene>
    <name evidence="2" type="ORF">PG996_000042</name>
</gene>
<protein>
    <submittedName>
        <fullName evidence="2">Uncharacterized protein</fullName>
    </submittedName>
</protein>
<keyword evidence="1" id="KW-0812">Transmembrane</keyword>
<evidence type="ECO:0000313" key="2">
    <source>
        <dbReference type="EMBL" id="KAK8081261.1"/>
    </source>
</evidence>
<comment type="caution">
    <text evidence="2">The sequence shown here is derived from an EMBL/GenBank/DDBJ whole genome shotgun (WGS) entry which is preliminary data.</text>
</comment>
<reference evidence="2 3" key="1">
    <citation type="submission" date="2023-01" db="EMBL/GenBank/DDBJ databases">
        <title>Analysis of 21 Apiospora genomes using comparative genomics revels a genus with tremendous synthesis potential of carbohydrate active enzymes and secondary metabolites.</title>
        <authorList>
            <person name="Sorensen T."/>
        </authorList>
    </citation>
    <scope>NUCLEOTIDE SEQUENCE [LARGE SCALE GENOMIC DNA]</scope>
    <source>
        <strain evidence="2 3">CBS 83171</strain>
    </source>
</reference>
<name>A0ABR1WFH3_9PEZI</name>
<evidence type="ECO:0000256" key="1">
    <source>
        <dbReference type="SAM" id="Phobius"/>
    </source>
</evidence>
<keyword evidence="1" id="KW-1133">Transmembrane helix</keyword>
<feature type="transmembrane region" description="Helical" evidence="1">
    <location>
        <begin position="90"/>
        <end position="115"/>
    </location>
</feature>
<sequence length="238" mass="24903">MANLGPVGASVSTIVPQGHVVEVAVAVAITVEEMVDRADLDGDRAMEAPDALLDPVEEHLVRVFPVVPSLDEGRDAIAGKGLPTDGRAGVILHAGVQSFFGLLLLLLVLLILLLIRRRGKFVDELVQQIGGRIAAVVVGGGDAGTPDDPGRNVTFATLLDRDGPEVGMGVLLEMKLSVIFVVQLVCIVASDEQLVYPVKKHLGRDEIARPAREGGGDADVGCGKGGPGDAWRVIDAFV</sequence>
<keyword evidence="1" id="KW-0472">Membrane</keyword>
<proteinExistence type="predicted"/>
<dbReference type="Proteomes" id="UP001446871">
    <property type="component" value="Unassembled WGS sequence"/>
</dbReference>